<dbReference type="SUPFAM" id="SSF53850">
    <property type="entry name" value="Periplasmic binding protein-like II"/>
    <property type="match status" value="1"/>
</dbReference>
<name>A0ABR7AA62_9BURK</name>
<evidence type="ECO:0000313" key="2">
    <source>
        <dbReference type="Proteomes" id="UP000654304"/>
    </source>
</evidence>
<dbReference type="RefSeq" id="WP_186905114.1">
    <property type="nucleotide sequence ID" value="NZ_JACOGD010000012.1"/>
</dbReference>
<dbReference type="Gene3D" id="3.40.190.10">
    <property type="entry name" value="Periplasmic binding protein-like II"/>
    <property type="match status" value="2"/>
</dbReference>
<sequence>MHLFLLRTCTTILLGIWFATCTESASAITRVTYPAGETANDPRYNDVIEILITALEKTRNRNGDYICQPSAIAMPKKRYLMELAQNERRINIAWSPSTEALEQEFSPIRIPLRKGLLGYRILMIRKDQQAKFDRVQNLADLTGLKFGQGVGWVDNQIYDFHHIPVVQAQYGQLFKMLEAQRFDAFPRGVGEILGEMELNRHEHPNLTIEKNLLLYYPFPYYFFFNHQDKELRERITTGLNIMQKDGSLDAIFLKYHKAAIDSLNLKNRRLIRLGNPTLPKSAPLNDAMLWYVPGK</sequence>
<accession>A0ABR7AA62</accession>
<proteinExistence type="predicted"/>
<reference evidence="1 2" key="1">
    <citation type="submission" date="2020-08" db="EMBL/GenBank/DDBJ databases">
        <title>Novel species isolated from subtropical streams in China.</title>
        <authorList>
            <person name="Lu H."/>
        </authorList>
    </citation>
    <scope>NUCLEOTIDE SEQUENCE [LARGE SCALE GENOMIC DNA]</scope>
    <source>
        <strain evidence="1 2">CY22W</strain>
    </source>
</reference>
<evidence type="ECO:0000313" key="1">
    <source>
        <dbReference type="EMBL" id="MBC3933552.1"/>
    </source>
</evidence>
<organism evidence="1 2">
    <name type="scientific">Undibacterium curvum</name>
    <dbReference type="NCBI Taxonomy" id="2762294"/>
    <lineage>
        <taxon>Bacteria</taxon>
        <taxon>Pseudomonadati</taxon>
        <taxon>Pseudomonadota</taxon>
        <taxon>Betaproteobacteria</taxon>
        <taxon>Burkholderiales</taxon>
        <taxon>Oxalobacteraceae</taxon>
        <taxon>Undibacterium</taxon>
    </lineage>
</organism>
<dbReference type="Proteomes" id="UP000654304">
    <property type="component" value="Unassembled WGS sequence"/>
</dbReference>
<protein>
    <submittedName>
        <fullName evidence="1">Transporter substrate-binding domain-containing protein</fullName>
    </submittedName>
</protein>
<keyword evidence="2" id="KW-1185">Reference proteome</keyword>
<comment type="caution">
    <text evidence="1">The sequence shown here is derived from an EMBL/GenBank/DDBJ whole genome shotgun (WGS) entry which is preliminary data.</text>
</comment>
<gene>
    <name evidence="1" type="ORF">H8K43_17870</name>
</gene>
<dbReference type="EMBL" id="JACOGD010000012">
    <property type="protein sequence ID" value="MBC3933552.1"/>
    <property type="molecule type" value="Genomic_DNA"/>
</dbReference>